<evidence type="ECO:0000313" key="10">
    <source>
        <dbReference type="EMBL" id="KGG80043.1"/>
    </source>
</evidence>
<feature type="domain" description="7,8-dihydro-6-hydroxymethylpterin-pyrophosphokinase" evidence="9">
    <location>
        <begin position="88"/>
        <end position="99"/>
    </location>
</feature>
<proteinExistence type="predicted"/>
<dbReference type="GO" id="GO:0016301">
    <property type="term" value="F:kinase activity"/>
    <property type="evidence" value="ECO:0007669"/>
    <property type="project" value="UniProtKB-KW"/>
</dbReference>
<gene>
    <name evidence="10" type="ORF">Y919_08550</name>
</gene>
<evidence type="ECO:0000256" key="8">
    <source>
        <dbReference type="ARBA" id="ARBA00022909"/>
    </source>
</evidence>
<dbReference type="NCBIfam" id="TIGR01498">
    <property type="entry name" value="folK"/>
    <property type="match status" value="1"/>
</dbReference>
<keyword evidence="4" id="KW-0808">Transferase</keyword>
<evidence type="ECO:0000256" key="6">
    <source>
        <dbReference type="ARBA" id="ARBA00022777"/>
    </source>
</evidence>
<dbReference type="PANTHER" id="PTHR43071:SF1">
    <property type="entry name" value="2-AMINO-4-HYDROXY-6-HYDROXYMETHYLDIHYDROPTERIDINE PYROPHOSPHOKINASE"/>
    <property type="match status" value="1"/>
</dbReference>
<dbReference type="GO" id="GO:0005524">
    <property type="term" value="F:ATP binding"/>
    <property type="evidence" value="ECO:0007669"/>
    <property type="project" value="UniProtKB-KW"/>
</dbReference>
<dbReference type="UniPathway" id="UPA00077">
    <property type="reaction ID" value="UER00155"/>
</dbReference>
<evidence type="ECO:0000256" key="4">
    <source>
        <dbReference type="ARBA" id="ARBA00022679"/>
    </source>
</evidence>
<dbReference type="RefSeq" id="WP_035163994.1">
    <property type="nucleotide sequence ID" value="NZ_AZTB01000043.1"/>
</dbReference>
<dbReference type="PROSITE" id="PS00794">
    <property type="entry name" value="HPPK"/>
    <property type="match status" value="1"/>
</dbReference>
<dbReference type="Proteomes" id="UP000029622">
    <property type="component" value="Unassembled WGS sequence"/>
</dbReference>
<keyword evidence="8" id="KW-0289">Folate biosynthesis</keyword>
<dbReference type="InterPro" id="IPR000550">
    <property type="entry name" value="Hppk"/>
</dbReference>
<dbReference type="SUPFAM" id="SSF55083">
    <property type="entry name" value="6-hydroxymethyl-7,8-dihydropterin pyrophosphokinase, HPPK"/>
    <property type="match status" value="1"/>
</dbReference>
<comment type="pathway">
    <text evidence="2">Cofactor biosynthesis; tetrahydrofolate biosynthesis; 2-amino-4-hydroxy-6-hydroxymethyl-7,8-dihydropteridine diphosphate from 7,8-dihydroneopterin triphosphate: step 4/4.</text>
</comment>
<dbReference type="CDD" id="cd00483">
    <property type="entry name" value="HPPK"/>
    <property type="match status" value="1"/>
</dbReference>
<evidence type="ECO:0000256" key="7">
    <source>
        <dbReference type="ARBA" id="ARBA00022840"/>
    </source>
</evidence>
<protein>
    <recommendedName>
        <fullName evidence="3">2-amino-4-hydroxy-6-hydroxymethyldihydropteridine diphosphokinase</fullName>
        <ecNumber evidence="3">2.7.6.3</ecNumber>
    </recommendedName>
</protein>
<evidence type="ECO:0000313" key="11">
    <source>
        <dbReference type="Proteomes" id="UP000029622"/>
    </source>
</evidence>
<keyword evidence="5" id="KW-0547">Nucleotide-binding</keyword>
<reference evidence="10 11" key="1">
    <citation type="submission" date="2013-12" db="EMBL/GenBank/DDBJ databases">
        <title>Draft genome sequence of Caloranaerobacter sp. H53214.</title>
        <authorList>
            <person name="Jiang L.J."/>
            <person name="Shao Z.Z."/>
            <person name="Long M.N."/>
        </authorList>
    </citation>
    <scope>NUCLEOTIDE SEQUENCE [LARGE SCALE GENOMIC DNA]</scope>
    <source>
        <strain evidence="10 11">H53214</strain>
    </source>
</reference>
<dbReference type="GO" id="GO:0046656">
    <property type="term" value="P:folic acid biosynthetic process"/>
    <property type="evidence" value="ECO:0007669"/>
    <property type="project" value="UniProtKB-KW"/>
</dbReference>
<evidence type="ECO:0000256" key="3">
    <source>
        <dbReference type="ARBA" id="ARBA00013253"/>
    </source>
</evidence>
<dbReference type="Pfam" id="PF01288">
    <property type="entry name" value="HPPK"/>
    <property type="match status" value="1"/>
</dbReference>
<dbReference type="AlphaFoldDB" id="A0A096BH42"/>
<dbReference type="GO" id="GO:0003848">
    <property type="term" value="F:2-amino-4-hydroxy-6-hydroxymethyldihydropteridine diphosphokinase activity"/>
    <property type="evidence" value="ECO:0007669"/>
    <property type="project" value="UniProtKB-EC"/>
</dbReference>
<keyword evidence="6 10" id="KW-0418">Kinase</keyword>
<evidence type="ECO:0000259" key="9">
    <source>
        <dbReference type="PROSITE" id="PS00794"/>
    </source>
</evidence>
<organism evidence="10 11">
    <name type="scientific">Caloranaerobacter azorensis H53214</name>
    <dbReference type="NCBI Taxonomy" id="1156417"/>
    <lineage>
        <taxon>Bacteria</taxon>
        <taxon>Bacillati</taxon>
        <taxon>Bacillota</taxon>
        <taxon>Tissierellia</taxon>
        <taxon>Tissierellales</taxon>
        <taxon>Thermohalobacteraceae</taxon>
        <taxon>Caloranaerobacter</taxon>
    </lineage>
</organism>
<dbReference type="EC" id="2.7.6.3" evidence="3"/>
<evidence type="ECO:0000256" key="1">
    <source>
        <dbReference type="ARBA" id="ARBA00000198"/>
    </source>
</evidence>
<dbReference type="PANTHER" id="PTHR43071">
    <property type="entry name" value="2-AMINO-4-HYDROXY-6-HYDROXYMETHYLDIHYDROPTERIDINE PYROPHOSPHOKINASE"/>
    <property type="match status" value="1"/>
</dbReference>
<sequence length="160" mass="18823">MVKVYLGVGTNLGDRLNNLNEAIRLIKNFRNTEVIKISKIYETEPWGYTLQDKFLNLCMEIKTDLDPFELLEECQKVERILKRKRYFRWGPRTIDVDILIYDDVSINDDKLTIPHPRIQERAFVLVPLKDLNENIVIKGKTISEWIDIVGLEGIKEFTIK</sequence>
<dbReference type="InterPro" id="IPR035907">
    <property type="entry name" value="Hppk_sf"/>
</dbReference>
<comment type="catalytic activity">
    <reaction evidence="1">
        <text>6-hydroxymethyl-7,8-dihydropterin + ATP = (7,8-dihydropterin-6-yl)methyl diphosphate + AMP + H(+)</text>
        <dbReference type="Rhea" id="RHEA:11412"/>
        <dbReference type="ChEBI" id="CHEBI:15378"/>
        <dbReference type="ChEBI" id="CHEBI:30616"/>
        <dbReference type="ChEBI" id="CHEBI:44841"/>
        <dbReference type="ChEBI" id="CHEBI:72950"/>
        <dbReference type="ChEBI" id="CHEBI:456215"/>
        <dbReference type="EC" id="2.7.6.3"/>
    </reaction>
</comment>
<dbReference type="Gene3D" id="3.30.70.560">
    <property type="entry name" value="7,8-Dihydro-6-hydroxymethylpterin-pyrophosphokinase HPPK"/>
    <property type="match status" value="1"/>
</dbReference>
<evidence type="ECO:0000256" key="2">
    <source>
        <dbReference type="ARBA" id="ARBA00005051"/>
    </source>
</evidence>
<comment type="caution">
    <text evidence="10">The sequence shown here is derived from an EMBL/GenBank/DDBJ whole genome shotgun (WGS) entry which is preliminary data.</text>
</comment>
<accession>A0A096BH42</accession>
<keyword evidence="7" id="KW-0067">ATP-binding</keyword>
<evidence type="ECO:0000256" key="5">
    <source>
        <dbReference type="ARBA" id="ARBA00022741"/>
    </source>
</evidence>
<dbReference type="EMBL" id="AZTB01000043">
    <property type="protein sequence ID" value="KGG80043.1"/>
    <property type="molecule type" value="Genomic_DNA"/>
</dbReference>
<dbReference type="STRING" id="1156417.Y919_08550"/>
<name>A0A096BH42_9FIRM</name>
<dbReference type="GO" id="GO:0046654">
    <property type="term" value="P:tetrahydrofolate biosynthetic process"/>
    <property type="evidence" value="ECO:0007669"/>
    <property type="project" value="UniProtKB-UniPathway"/>
</dbReference>